<feature type="non-terminal residue" evidence="2">
    <location>
        <position position="133"/>
    </location>
</feature>
<dbReference type="Proteomes" id="UP000053319">
    <property type="component" value="Unassembled WGS sequence"/>
</dbReference>
<organism evidence="2 3">
    <name type="scientific">Dichomitus squalens (strain LYAD-421)</name>
    <name type="common">Western red white-rot fungus</name>
    <dbReference type="NCBI Taxonomy" id="732165"/>
    <lineage>
        <taxon>Eukaryota</taxon>
        <taxon>Fungi</taxon>
        <taxon>Dikarya</taxon>
        <taxon>Basidiomycota</taxon>
        <taxon>Agaricomycotina</taxon>
        <taxon>Agaricomycetes</taxon>
        <taxon>Polyporales</taxon>
        <taxon>Polyporaceae</taxon>
        <taxon>Dichomitus</taxon>
    </lineage>
</organism>
<proteinExistence type="predicted"/>
<dbReference type="AlphaFoldDB" id="R7SUF0"/>
<dbReference type="HOGENOM" id="CLU_1911616_0_0_1"/>
<accession>R7SUF0</accession>
<evidence type="ECO:0000313" key="3">
    <source>
        <dbReference type="Proteomes" id="UP000053319"/>
    </source>
</evidence>
<feature type="domain" description="Glutamine amidotransferase" evidence="1">
    <location>
        <begin position="6"/>
        <end position="133"/>
    </location>
</feature>
<dbReference type="RefSeq" id="XP_007367973.1">
    <property type="nucleotide sequence ID" value="XM_007367911.1"/>
</dbReference>
<dbReference type="InterPro" id="IPR029062">
    <property type="entry name" value="Class_I_gatase-like"/>
</dbReference>
<dbReference type="Pfam" id="PF00117">
    <property type="entry name" value="GATase"/>
    <property type="match status" value="1"/>
</dbReference>
<gene>
    <name evidence="2" type="ORF">DICSQDRAFT_24512</name>
</gene>
<dbReference type="InterPro" id="IPR017926">
    <property type="entry name" value="GATASE"/>
</dbReference>
<sequence>LVPLLKHFDAIVVSLGPGSPDNPRDIGIVKDVWHISQGLSTPIFGVRSVLQSLTIDLGAQPQHLIVVKHSQVCRVEDPAIVIFTDVSDVHAVQYHSLHLVLPPQSDIVPLAWADNAQENSHVLMACKHRSKPF</sequence>
<feature type="non-terminal residue" evidence="2">
    <location>
        <position position="1"/>
    </location>
</feature>
<protein>
    <submittedName>
        <fullName evidence="2">Para-aminobenzoic acid synthetase</fullName>
    </submittedName>
</protein>
<evidence type="ECO:0000313" key="2">
    <source>
        <dbReference type="EMBL" id="EJF59390.1"/>
    </source>
</evidence>
<dbReference type="GeneID" id="18841645"/>
<dbReference type="EMBL" id="JH719425">
    <property type="protein sequence ID" value="EJF59390.1"/>
    <property type="molecule type" value="Genomic_DNA"/>
</dbReference>
<evidence type="ECO:0000259" key="1">
    <source>
        <dbReference type="Pfam" id="PF00117"/>
    </source>
</evidence>
<dbReference type="SUPFAM" id="SSF52317">
    <property type="entry name" value="Class I glutamine amidotransferase-like"/>
    <property type="match status" value="1"/>
</dbReference>
<dbReference type="Gene3D" id="3.40.50.880">
    <property type="match status" value="1"/>
</dbReference>
<reference evidence="2 3" key="1">
    <citation type="journal article" date="2012" name="Science">
        <title>The Paleozoic origin of enzymatic lignin decomposition reconstructed from 31 fungal genomes.</title>
        <authorList>
            <person name="Floudas D."/>
            <person name="Binder M."/>
            <person name="Riley R."/>
            <person name="Barry K."/>
            <person name="Blanchette R.A."/>
            <person name="Henrissat B."/>
            <person name="Martinez A.T."/>
            <person name="Otillar R."/>
            <person name="Spatafora J.W."/>
            <person name="Yadav J.S."/>
            <person name="Aerts A."/>
            <person name="Benoit I."/>
            <person name="Boyd A."/>
            <person name="Carlson A."/>
            <person name="Copeland A."/>
            <person name="Coutinho P.M."/>
            <person name="de Vries R.P."/>
            <person name="Ferreira P."/>
            <person name="Findley K."/>
            <person name="Foster B."/>
            <person name="Gaskell J."/>
            <person name="Glotzer D."/>
            <person name="Gorecki P."/>
            <person name="Heitman J."/>
            <person name="Hesse C."/>
            <person name="Hori C."/>
            <person name="Igarashi K."/>
            <person name="Jurgens J.A."/>
            <person name="Kallen N."/>
            <person name="Kersten P."/>
            <person name="Kohler A."/>
            <person name="Kuees U."/>
            <person name="Kumar T.K.A."/>
            <person name="Kuo A."/>
            <person name="LaButti K."/>
            <person name="Larrondo L.F."/>
            <person name="Lindquist E."/>
            <person name="Ling A."/>
            <person name="Lombard V."/>
            <person name="Lucas S."/>
            <person name="Lundell T."/>
            <person name="Martin R."/>
            <person name="McLaughlin D.J."/>
            <person name="Morgenstern I."/>
            <person name="Morin E."/>
            <person name="Murat C."/>
            <person name="Nagy L.G."/>
            <person name="Nolan M."/>
            <person name="Ohm R.A."/>
            <person name="Patyshakuliyeva A."/>
            <person name="Rokas A."/>
            <person name="Ruiz-Duenas F.J."/>
            <person name="Sabat G."/>
            <person name="Salamov A."/>
            <person name="Samejima M."/>
            <person name="Schmutz J."/>
            <person name="Slot J.C."/>
            <person name="St John F."/>
            <person name="Stenlid J."/>
            <person name="Sun H."/>
            <person name="Sun S."/>
            <person name="Syed K."/>
            <person name="Tsang A."/>
            <person name="Wiebenga A."/>
            <person name="Young D."/>
            <person name="Pisabarro A."/>
            <person name="Eastwood D.C."/>
            <person name="Martin F."/>
            <person name="Cullen D."/>
            <person name="Grigoriev I.V."/>
            <person name="Hibbett D.S."/>
        </authorList>
    </citation>
    <scope>NUCLEOTIDE SEQUENCE [LARGE SCALE GENOMIC DNA]</scope>
    <source>
        <strain evidence="2 3">LYAD-421 SS1</strain>
    </source>
</reference>
<name>R7SUF0_DICSQ</name>
<dbReference type="KEGG" id="dsq:DICSQDRAFT_24512"/>